<evidence type="ECO:0000313" key="2">
    <source>
        <dbReference type="EMBL" id="AHE52168.1"/>
    </source>
</evidence>
<evidence type="ECO:0000256" key="1">
    <source>
        <dbReference type="SAM" id="Phobius"/>
    </source>
</evidence>
<feature type="transmembrane region" description="Helical" evidence="1">
    <location>
        <begin position="7"/>
        <end position="24"/>
    </location>
</feature>
<feature type="transmembrane region" description="Helical" evidence="1">
    <location>
        <begin position="77"/>
        <end position="98"/>
    </location>
</feature>
<dbReference type="RefSeq" id="WP_025290532.1">
    <property type="nucleotide sequence ID" value="NZ_CP006644.1"/>
</dbReference>
<dbReference type="PATRIC" id="fig|1123269.5.peg.400"/>
<dbReference type="EMBL" id="CP006644">
    <property type="protein sequence ID" value="AHE52168.1"/>
    <property type="molecule type" value="Genomic_DNA"/>
</dbReference>
<proteinExistence type="predicted"/>
<accession>W0A763</accession>
<reference evidence="2 3" key="1">
    <citation type="submission" date="2013-07" db="EMBL/GenBank/DDBJ databases">
        <title>Completed genome of Sphingomonas sanxanigenens NX02.</title>
        <authorList>
            <person name="Ma T."/>
            <person name="Huang H."/>
            <person name="Wu M."/>
            <person name="Li X."/>
            <person name="Li G."/>
        </authorList>
    </citation>
    <scope>NUCLEOTIDE SEQUENCE [LARGE SCALE GENOMIC DNA]</scope>
    <source>
        <strain evidence="2 3">NX02</strain>
    </source>
</reference>
<sequence>MKLLARASAGLIVWAAGFSLLYALHGLGCASGWNSMWPGKANLFIWVLGTVWFLALGAGIGTIWWTWKALVGFERRLAVASAYAGFAGTIITGAPIALVSACL</sequence>
<evidence type="ECO:0000313" key="3">
    <source>
        <dbReference type="Proteomes" id="UP000018851"/>
    </source>
</evidence>
<keyword evidence="1" id="KW-1133">Transmembrane helix</keyword>
<feature type="transmembrane region" description="Helical" evidence="1">
    <location>
        <begin position="44"/>
        <end position="65"/>
    </location>
</feature>
<dbReference type="AlphaFoldDB" id="W0A763"/>
<name>W0A763_9SPHN</name>
<dbReference type="eggNOG" id="ENOG50301SU">
    <property type="taxonomic scope" value="Bacteria"/>
</dbReference>
<keyword evidence="3" id="KW-1185">Reference proteome</keyword>
<gene>
    <name evidence="2" type="ORF">NX02_02035</name>
</gene>
<dbReference type="HOGENOM" id="CLU_166118_0_0_5"/>
<dbReference type="Proteomes" id="UP000018851">
    <property type="component" value="Chromosome"/>
</dbReference>
<protein>
    <submittedName>
        <fullName evidence="2">Uncharacterized protein</fullName>
    </submittedName>
</protein>
<dbReference type="STRING" id="1123269.NX02_02035"/>
<dbReference type="OrthoDB" id="7277252at2"/>
<dbReference type="KEGG" id="ssan:NX02_02035"/>
<keyword evidence="1" id="KW-0812">Transmembrane</keyword>
<organism evidence="2 3">
    <name type="scientific">Sphingomonas sanxanigenens DSM 19645 = NX02</name>
    <dbReference type="NCBI Taxonomy" id="1123269"/>
    <lineage>
        <taxon>Bacteria</taxon>
        <taxon>Pseudomonadati</taxon>
        <taxon>Pseudomonadota</taxon>
        <taxon>Alphaproteobacteria</taxon>
        <taxon>Sphingomonadales</taxon>
        <taxon>Sphingomonadaceae</taxon>
        <taxon>Sphingomonas</taxon>
    </lineage>
</organism>
<keyword evidence="1" id="KW-0472">Membrane</keyword>